<proteinExistence type="predicted"/>
<reference evidence="2" key="1">
    <citation type="journal article" date="2022" name="Mol. Ecol. Resour.">
        <title>The genomes of chicory, endive, great burdock and yacon provide insights into Asteraceae palaeo-polyploidization history and plant inulin production.</title>
        <authorList>
            <person name="Fan W."/>
            <person name="Wang S."/>
            <person name="Wang H."/>
            <person name="Wang A."/>
            <person name="Jiang F."/>
            <person name="Liu H."/>
            <person name="Zhao H."/>
            <person name="Xu D."/>
            <person name="Zhang Y."/>
        </authorList>
    </citation>
    <scope>NUCLEOTIDE SEQUENCE [LARGE SCALE GENOMIC DNA]</scope>
    <source>
        <strain evidence="2">cv. Punajuju</strain>
    </source>
</reference>
<keyword evidence="2" id="KW-1185">Reference proteome</keyword>
<evidence type="ECO:0000313" key="1">
    <source>
        <dbReference type="EMBL" id="KAI3708452.1"/>
    </source>
</evidence>
<gene>
    <name evidence="1" type="ORF">L2E82_37622</name>
</gene>
<dbReference type="Proteomes" id="UP001055811">
    <property type="component" value="Linkage Group LG07"/>
</dbReference>
<comment type="caution">
    <text evidence="1">The sequence shown here is derived from an EMBL/GenBank/DDBJ whole genome shotgun (WGS) entry which is preliminary data.</text>
</comment>
<accession>A0ACB9AE84</accession>
<sequence length="72" mass="8140">MISVEVEHIGSFVDLIVSGEVIEIFHEKMNVEPVYKARVNVEAGHNEGFASNFEIIRQDMPQVEEIDVVPKT</sequence>
<dbReference type="EMBL" id="CM042015">
    <property type="protein sequence ID" value="KAI3708452.1"/>
    <property type="molecule type" value="Genomic_DNA"/>
</dbReference>
<evidence type="ECO:0000313" key="2">
    <source>
        <dbReference type="Proteomes" id="UP001055811"/>
    </source>
</evidence>
<name>A0ACB9AE84_CICIN</name>
<protein>
    <submittedName>
        <fullName evidence="1">Uncharacterized protein</fullName>
    </submittedName>
</protein>
<organism evidence="1 2">
    <name type="scientific">Cichorium intybus</name>
    <name type="common">Chicory</name>
    <dbReference type="NCBI Taxonomy" id="13427"/>
    <lineage>
        <taxon>Eukaryota</taxon>
        <taxon>Viridiplantae</taxon>
        <taxon>Streptophyta</taxon>
        <taxon>Embryophyta</taxon>
        <taxon>Tracheophyta</taxon>
        <taxon>Spermatophyta</taxon>
        <taxon>Magnoliopsida</taxon>
        <taxon>eudicotyledons</taxon>
        <taxon>Gunneridae</taxon>
        <taxon>Pentapetalae</taxon>
        <taxon>asterids</taxon>
        <taxon>campanulids</taxon>
        <taxon>Asterales</taxon>
        <taxon>Asteraceae</taxon>
        <taxon>Cichorioideae</taxon>
        <taxon>Cichorieae</taxon>
        <taxon>Cichoriinae</taxon>
        <taxon>Cichorium</taxon>
    </lineage>
</organism>
<reference evidence="1 2" key="2">
    <citation type="journal article" date="2022" name="Mol. Ecol. Resour.">
        <title>The genomes of chicory, endive, great burdock and yacon provide insights into Asteraceae paleo-polyploidization history and plant inulin production.</title>
        <authorList>
            <person name="Fan W."/>
            <person name="Wang S."/>
            <person name="Wang H."/>
            <person name="Wang A."/>
            <person name="Jiang F."/>
            <person name="Liu H."/>
            <person name="Zhao H."/>
            <person name="Xu D."/>
            <person name="Zhang Y."/>
        </authorList>
    </citation>
    <scope>NUCLEOTIDE SEQUENCE [LARGE SCALE GENOMIC DNA]</scope>
    <source>
        <strain evidence="2">cv. Punajuju</strain>
        <tissue evidence="1">Leaves</tissue>
    </source>
</reference>